<feature type="signal peptide" evidence="2">
    <location>
        <begin position="1"/>
        <end position="29"/>
    </location>
</feature>
<evidence type="ECO:0000256" key="1">
    <source>
        <dbReference type="SAM" id="MobiDB-lite"/>
    </source>
</evidence>
<keyword evidence="2" id="KW-0732">Signal</keyword>
<accession>A0A2K2ANT5</accession>
<organism evidence="3 4">
    <name type="scientific">Populus trichocarpa</name>
    <name type="common">Western balsam poplar</name>
    <name type="synonym">Populus balsamifera subsp. trichocarpa</name>
    <dbReference type="NCBI Taxonomy" id="3694"/>
    <lineage>
        <taxon>Eukaryota</taxon>
        <taxon>Viridiplantae</taxon>
        <taxon>Streptophyta</taxon>
        <taxon>Embryophyta</taxon>
        <taxon>Tracheophyta</taxon>
        <taxon>Spermatophyta</taxon>
        <taxon>Magnoliopsida</taxon>
        <taxon>eudicotyledons</taxon>
        <taxon>Gunneridae</taxon>
        <taxon>Pentapetalae</taxon>
        <taxon>rosids</taxon>
        <taxon>fabids</taxon>
        <taxon>Malpighiales</taxon>
        <taxon>Salicaceae</taxon>
        <taxon>Saliceae</taxon>
        <taxon>Populus</taxon>
    </lineage>
</organism>
<dbReference type="Proteomes" id="UP000006729">
    <property type="component" value="Chromosome 4"/>
</dbReference>
<feature type="chain" id="PRO_5014406072" description="Bifunctional inhibitor/plant lipid transfer protein/seed storage helical domain-containing protein" evidence="2">
    <location>
        <begin position="30"/>
        <end position="149"/>
    </location>
</feature>
<dbReference type="Gramene" id="Potri.004G022700.1.v4.1">
    <property type="protein sequence ID" value="Potri.004G022700.1.v4.1"/>
    <property type="gene ID" value="Potri.004G022700.v4.1"/>
</dbReference>
<protein>
    <recommendedName>
        <fullName evidence="5">Bifunctional inhibitor/plant lipid transfer protein/seed storage helical domain-containing protein</fullName>
    </recommendedName>
</protein>
<dbReference type="InParanoid" id="A0A2K2ANT5"/>
<evidence type="ECO:0008006" key="5">
    <source>
        <dbReference type="Google" id="ProtNLM"/>
    </source>
</evidence>
<feature type="region of interest" description="Disordered" evidence="1">
    <location>
        <begin position="58"/>
        <end position="85"/>
    </location>
</feature>
<feature type="compositionally biased region" description="Pro residues" evidence="1">
    <location>
        <begin position="58"/>
        <end position="78"/>
    </location>
</feature>
<dbReference type="EMBL" id="CM009293">
    <property type="protein sequence ID" value="PNT39189.1"/>
    <property type="molecule type" value="Genomic_DNA"/>
</dbReference>
<dbReference type="AlphaFoldDB" id="A0A2K2ANT5"/>
<name>A0A2K2ANT5_POPTR</name>
<reference evidence="3 4" key="1">
    <citation type="journal article" date="2006" name="Science">
        <title>The genome of black cottonwood, Populus trichocarpa (Torr. &amp; Gray).</title>
        <authorList>
            <person name="Tuskan G.A."/>
            <person name="Difazio S."/>
            <person name="Jansson S."/>
            <person name="Bohlmann J."/>
            <person name="Grigoriev I."/>
            <person name="Hellsten U."/>
            <person name="Putnam N."/>
            <person name="Ralph S."/>
            <person name="Rombauts S."/>
            <person name="Salamov A."/>
            <person name="Schein J."/>
            <person name="Sterck L."/>
            <person name="Aerts A."/>
            <person name="Bhalerao R.R."/>
            <person name="Bhalerao R.P."/>
            <person name="Blaudez D."/>
            <person name="Boerjan W."/>
            <person name="Brun A."/>
            <person name="Brunner A."/>
            <person name="Busov V."/>
            <person name="Campbell M."/>
            <person name="Carlson J."/>
            <person name="Chalot M."/>
            <person name="Chapman J."/>
            <person name="Chen G.L."/>
            <person name="Cooper D."/>
            <person name="Coutinho P.M."/>
            <person name="Couturier J."/>
            <person name="Covert S."/>
            <person name="Cronk Q."/>
            <person name="Cunningham R."/>
            <person name="Davis J."/>
            <person name="Degroeve S."/>
            <person name="Dejardin A."/>
            <person name="Depamphilis C."/>
            <person name="Detter J."/>
            <person name="Dirks B."/>
            <person name="Dubchak I."/>
            <person name="Duplessis S."/>
            <person name="Ehlting J."/>
            <person name="Ellis B."/>
            <person name="Gendler K."/>
            <person name="Goodstein D."/>
            <person name="Gribskov M."/>
            <person name="Grimwood J."/>
            <person name="Groover A."/>
            <person name="Gunter L."/>
            <person name="Hamberger B."/>
            <person name="Heinze B."/>
            <person name="Helariutta Y."/>
            <person name="Henrissat B."/>
            <person name="Holligan D."/>
            <person name="Holt R."/>
            <person name="Huang W."/>
            <person name="Islam-Faridi N."/>
            <person name="Jones S."/>
            <person name="Jones-Rhoades M."/>
            <person name="Jorgensen R."/>
            <person name="Joshi C."/>
            <person name="Kangasjarvi J."/>
            <person name="Karlsson J."/>
            <person name="Kelleher C."/>
            <person name="Kirkpatrick R."/>
            <person name="Kirst M."/>
            <person name="Kohler A."/>
            <person name="Kalluri U."/>
            <person name="Larimer F."/>
            <person name="Leebens-Mack J."/>
            <person name="Leple J.C."/>
            <person name="Locascio P."/>
            <person name="Lou Y."/>
            <person name="Lucas S."/>
            <person name="Martin F."/>
            <person name="Montanini B."/>
            <person name="Napoli C."/>
            <person name="Nelson D.R."/>
            <person name="Nelson C."/>
            <person name="Nieminen K."/>
            <person name="Nilsson O."/>
            <person name="Pereda V."/>
            <person name="Peter G."/>
            <person name="Philippe R."/>
            <person name="Pilate G."/>
            <person name="Poliakov A."/>
            <person name="Razumovskaya J."/>
            <person name="Richardson P."/>
            <person name="Rinaldi C."/>
            <person name="Ritland K."/>
            <person name="Rouze P."/>
            <person name="Ryaboy D."/>
            <person name="Schmutz J."/>
            <person name="Schrader J."/>
            <person name="Segerman B."/>
            <person name="Shin H."/>
            <person name="Siddiqui A."/>
            <person name="Sterky F."/>
            <person name="Terry A."/>
            <person name="Tsai C.J."/>
            <person name="Uberbacher E."/>
            <person name="Unneberg P."/>
            <person name="Vahala J."/>
            <person name="Wall K."/>
            <person name="Wessler S."/>
            <person name="Yang G."/>
            <person name="Yin T."/>
            <person name="Douglas C."/>
            <person name="Marra M."/>
            <person name="Sandberg G."/>
            <person name="Van de Peer Y."/>
            <person name="Rokhsar D."/>
        </authorList>
    </citation>
    <scope>NUCLEOTIDE SEQUENCE [LARGE SCALE GENOMIC DNA]</scope>
    <source>
        <strain evidence="4">cv. Nisqually</strain>
    </source>
</reference>
<evidence type="ECO:0000256" key="2">
    <source>
        <dbReference type="SAM" id="SignalP"/>
    </source>
</evidence>
<proteinExistence type="predicted"/>
<dbReference type="STRING" id="3694.A0A2K2ANT5"/>
<keyword evidence="4" id="KW-1185">Reference proteome</keyword>
<gene>
    <name evidence="3" type="ORF">POPTR_004G022700</name>
</gene>
<evidence type="ECO:0000313" key="4">
    <source>
        <dbReference type="Proteomes" id="UP000006729"/>
    </source>
</evidence>
<dbReference type="PANTHER" id="PTHR34377:SF3">
    <property type="entry name" value="TETRATRICOPEPTIDE REPEAT (TPR)-LIKE SUPERFAMILY PROTEIN"/>
    <property type="match status" value="1"/>
</dbReference>
<evidence type="ECO:0000313" key="3">
    <source>
        <dbReference type="EMBL" id="PNT39189.1"/>
    </source>
</evidence>
<dbReference type="PANTHER" id="PTHR34377">
    <property type="entry name" value="TETRATRICOPEPTIDE REPEAT (TPR)-LIKE SUPERFAMILY PROTEIN"/>
    <property type="match status" value="1"/>
</dbReference>
<sequence length="149" mass="16614">MPKMERLIKTTTLTFLATFLLLLLPNTYAHHLLLPHCMNQFSLASYACAMLPYTPFPHPSPPSPAPSPPSPSPAPPSPSLDVEHEHREMIHKENHHGSIEENCCKWLGALDKECVCGLLHRLPVFLSKPAHQYTLYVSNSCNITYACDG</sequence>